<dbReference type="EMBL" id="CP065383">
    <property type="protein sequence ID" value="QPM66863.1"/>
    <property type="molecule type" value="Genomic_DNA"/>
</dbReference>
<evidence type="ECO:0000256" key="6">
    <source>
        <dbReference type="ARBA" id="ARBA00023239"/>
    </source>
</evidence>
<accession>A0A7T1F1C3</accession>
<evidence type="ECO:0000256" key="5">
    <source>
        <dbReference type="ARBA" id="ARBA00022842"/>
    </source>
</evidence>
<evidence type="ECO:0000313" key="12">
    <source>
        <dbReference type="Proteomes" id="UP000594463"/>
    </source>
</evidence>
<comment type="catalytic activity">
    <reaction evidence="8">
        <text>chorismate + L-glutamine = anthranilate + pyruvate + L-glutamate + H(+)</text>
        <dbReference type="Rhea" id="RHEA:21732"/>
        <dbReference type="ChEBI" id="CHEBI:15361"/>
        <dbReference type="ChEBI" id="CHEBI:15378"/>
        <dbReference type="ChEBI" id="CHEBI:16567"/>
        <dbReference type="ChEBI" id="CHEBI:29748"/>
        <dbReference type="ChEBI" id="CHEBI:29985"/>
        <dbReference type="ChEBI" id="CHEBI:58359"/>
        <dbReference type="EC" id="4.1.3.27"/>
    </reaction>
</comment>
<dbReference type="Gene3D" id="3.60.120.10">
    <property type="entry name" value="Anthranilate synthase"/>
    <property type="match status" value="1"/>
</dbReference>
<dbReference type="AlphaFoldDB" id="A0A7T1F1C3"/>
<evidence type="ECO:0000256" key="4">
    <source>
        <dbReference type="ARBA" id="ARBA00022723"/>
    </source>
</evidence>
<dbReference type="Pfam" id="PF04715">
    <property type="entry name" value="Anth_synt_I_N"/>
    <property type="match status" value="1"/>
</dbReference>
<organism evidence="11 12">
    <name type="scientific">Atribacter laminatus</name>
    <dbReference type="NCBI Taxonomy" id="2847778"/>
    <lineage>
        <taxon>Bacteria</taxon>
        <taxon>Pseudomonadati</taxon>
        <taxon>Atribacterota</taxon>
        <taxon>Atribacteria</taxon>
        <taxon>Atribacterales</taxon>
        <taxon>Atribacteraceae</taxon>
        <taxon>Atribacter</taxon>
    </lineage>
</organism>
<reference evidence="11 12" key="1">
    <citation type="journal article" date="2021" name="Nat. Commun.">
        <title>Isolation of a member of the candidate phylum Atribacteria reveals a unique cell membrane structure.</title>
        <authorList>
            <person name="Taiki K."/>
            <person name="Nobu M.K."/>
            <person name="Kusada H."/>
            <person name="Meng X.-Y."/>
            <person name="Hosoki N."/>
            <person name="Uematsu K."/>
            <person name="Yoshioka H."/>
            <person name="Kamagata Y."/>
            <person name="Tamaki H."/>
        </authorList>
    </citation>
    <scope>NUCLEOTIDE SEQUENCE [LARGE SCALE GENOMIC DNA]</scope>
    <source>
        <strain evidence="11 12">RT761</strain>
    </source>
</reference>
<protein>
    <recommendedName>
        <fullName evidence="3">Anthranilate synthase component 1</fullName>
    </recommendedName>
</protein>
<dbReference type="InterPro" id="IPR019999">
    <property type="entry name" value="Anth_synth_I-like"/>
</dbReference>
<dbReference type="PRINTS" id="PR00095">
    <property type="entry name" value="ANTSNTHASEI"/>
</dbReference>
<keyword evidence="5" id="KW-0460">Magnesium</keyword>
<comment type="cofactor">
    <cofactor evidence="1">
        <name>Mg(2+)</name>
        <dbReference type="ChEBI" id="CHEBI:18420"/>
    </cofactor>
</comment>
<evidence type="ECO:0000256" key="2">
    <source>
        <dbReference type="ARBA" id="ARBA00011575"/>
    </source>
</evidence>
<keyword evidence="6 11" id="KW-0456">Lyase</keyword>
<keyword evidence="12" id="KW-1185">Reference proteome</keyword>
<feature type="domain" description="Anthranilate synthase component I N-terminal" evidence="10">
    <location>
        <begin position="31"/>
        <end position="151"/>
    </location>
</feature>
<dbReference type="PANTHER" id="PTHR11236:SF48">
    <property type="entry name" value="ISOCHORISMATE SYNTHASE MENF"/>
    <property type="match status" value="1"/>
</dbReference>
<dbReference type="InterPro" id="IPR005801">
    <property type="entry name" value="ADC_synthase"/>
</dbReference>
<evidence type="ECO:0000256" key="3">
    <source>
        <dbReference type="ARBA" id="ARBA00020653"/>
    </source>
</evidence>
<proteinExistence type="predicted"/>
<dbReference type="GO" id="GO:0000162">
    <property type="term" value="P:L-tryptophan biosynthetic process"/>
    <property type="evidence" value="ECO:0007669"/>
    <property type="project" value="TreeGrafter"/>
</dbReference>
<keyword evidence="4" id="KW-0479">Metal-binding</keyword>
<name>A0A7T1F1C3_ATRLM</name>
<evidence type="ECO:0000313" key="11">
    <source>
        <dbReference type="EMBL" id="QPM66863.1"/>
    </source>
</evidence>
<evidence type="ECO:0000256" key="1">
    <source>
        <dbReference type="ARBA" id="ARBA00001946"/>
    </source>
</evidence>
<dbReference type="InterPro" id="IPR015890">
    <property type="entry name" value="Chorismate_C"/>
</dbReference>
<feature type="domain" description="Chorismate-utilising enzyme C-terminal" evidence="9">
    <location>
        <begin position="202"/>
        <end position="454"/>
    </location>
</feature>
<comment type="function">
    <text evidence="7">Part of a heterotetrameric complex that catalyzes the two-step biosynthesis of anthranilate, an intermediate in the biosynthesis of L-tryptophan. In the first step, the glutamine-binding beta subunit (TrpG) of anthranilate synthase (AS) provides the glutamine amidotransferase activity which generates ammonia as a substrate that, along with chorismate, is used in the second step, catalyzed by the large alpha subunit of AS (TrpE) to produce anthranilate. In the absence of TrpG, TrpE can synthesize anthranilate directly from chorismate and high concentrations of ammonia.</text>
</comment>
<dbReference type="SUPFAM" id="SSF56322">
    <property type="entry name" value="ADC synthase"/>
    <property type="match status" value="1"/>
</dbReference>
<evidence type="ECO:0000259" key="10">
    <source>
        <dbReference type="Pfam" id="PF04715"/>
    </source>
</evidence>
<dbReference type="RefSeq" id="WP_218112095.1">
    <property type="nucleotide sequence ID" value="NZ_CP065383.1"/>
</dbReference>
<evidence type="ECO:0000256" key="8">
    <source>
        <dbReference type="ARBA" id="ARBA00047683"/>
    </source>
</evidence>
<sequence>MARQQPDQETFMSLSQEGYDSIPIYREKLLDRLTPISLFESFRDCKPVLLLESAERGEVWGRFSFLIIDPEEEIRLSFKDNLIDSLEEKYPQKRIYPQPEIPFLGGAVGFLSYDAVKTWEKTVPQKPLDYPLAYFLTVHRFLYIDHLRHTVGAVQVVPAGKRELYLQAKTWMDDIFNSLEEKRDNVNTSFQLKGEIQSNFSQRDFLEAVEQVKKLIEEGHVSQTVVSQKFSAAFQGDPFLAYRCLRSLNPSPYMFYLDAGDFQIAGSSPEMLVKLDKGKLTTKPIAGTRKRSQLRPETEIVQELLNDEKENAEHIMLLDLGRNDIGKICLPGTVQVEEFMNVERYSHVYHIVSQVSGRMKDNCSPWKALQACFPAGTVSGAPKVRAMQIIESLEPYARGPYAGALGYVGDNGNMDTCIIIRSLFFKEGITSVQAGAGIVYDSDPMSEYEETRNKAEAMIRALKMAEGEGSK</sequence>
<dbReference type="PANTHER" id="PTHR11236">
    <property type="entry name" value="AMINOBENZOATE/ANTHRANILATE SYNTHASE"/>
    <property type="match status" value="1"/>
</dbReference>
<dbReference type="Proteomes" id="UP000594463">
    <property type="component" value="Chromosome"/>
</dbReference>
<dbReference type="Pfam" id="PF00425">
    <property type="entry name" value="Chorismate_bind"/>
    <property type="match status" value="1"/>
</dbReference>
<gene>
    <name evidence="11" type="primary">trpE</name>
    <name evidence="11" type="ORF">RT761_00049</name>
</gene>
<dbReference type="InterPro" id="IPR006805">
    <property type="entry name" value="Anth_synth_I_N"/>
</dbReference>
<dbReference type="KEGG" id="alam:RT761_00049"/>
<dbReference type="GO" id="GO:0004049">
    <property type="term" value="F:anthranilate synthase activity"/>
    <property type="evidence" value="ECO:0007669"/>
    <property type="project" value="UniProtKB-EC"/>
</dbReference>
<comment type="subunit">
    <text evidence="2">Heterotetramer consisting of two non-identical subunits: a beta subunit (TrpG) and a large alpha subunit (TrpE).</text>
</comment>
<evidence type="ECO:0000256" key="7">
    <source>
        <dbReference type="ARBA" id="ARBA00025634"/>
    </source>
</evidence>
<dbReference type="GO" id="GO:0046872">
    <property type="term" value="F:metal ion binding"/>
    <property type="evidence" value="ECO:0007669"/>
    <property type="project" value="UniProtKB-KW"/>
</dbReference>
<evidence type="ECO:0000259" key="9">
    <source>
        <dbReference type="Pfam" id="PF00425"/>
    </source>
</evidence>